<feature type="signal peptide" evidence="1">
    <location>
        <begin position="1"/>
        <end position="26"/>
    </location>
</feature>
<keyword evidence="1" id="KW-0732">Signal</keyword>
<name>A0AAW8B722_9GAMM</name>
<reference evidence="2" key="1">
    <citation type="journal article" date="2010" name="Int. J. Syst. Evol. Microbiol.">
        <title>Porticoccus litoralis gen. nov., sp. nov., a gammaproteobacterium isolated from the Yellow Sea.</title>
        <authorList>
            <person name="Oh H.M."/>
            <person name="Kim H."/>
            <person name="Kim K.M."/>
            <person name="Min G.S."/>
            <person name="Cho J.C."/>
        </authorList>
    </citation>
    <scope>NUCLEOTIDE SEQUENCE</scope>
    <source>
        <strain evidence="2">DSM 25064</strain>
    </source>
</reference>
<dbReference type="PROSITE" id="PS51257">
    <property type="entry name" value="PROKAR_LIPOPROTEIN"/>
    <property type="match status" value="1"/>
</dbReference>
<sequence length="225" mass="25807">MTLTRKLILCWICLLLVACGSSPFQVKNLAKTDIDMVSDAHYREVESLLRKLTVKLYKRNPRELHKGSDPTIEQRVSQIFDVPGRLQFAELPVTGTQAIELSVDPAYKGDRVFALVVGLTDMIRESYDYQYDFYLFSELDHQKLYHSARNIEIALWRIARGVDADNNPLIVMNSWRGERRNLSYERLFGKLIALQDMIATITAQKNQRVIKAVAQNVATMAFIPL</sequence>
<dbReference type="EMBL" id="JAUUUU010000005">
    <property type="protein sequence ID" value="MDP1521201.1"/>
    <property type="molecule type" value="Genomic_DNA"/>
</dbReference>
<dbReference type="Proteomes" id="UP001178354">
    <property type="component" value="Unassembled WGS sequence"/>
</dbReference>
<organism evidence="2 3">
    <name type="scientific">Porticoccus litoralis</name>
    <dbReference type="NCBI Taxonomy" id="434086"/>
    <lineage>
        <taxon>Bacteria</taxon>
        <taxon>Pseudomonadati</taxon>
        <taxon>Pseudomonadota</taxon>
        <taxon>Gammaproteobacteria</taxon>
        <taxon>Cellvibrionales</taxon>
        <taxon>Porticoccaceae</taxon>
        <taxon>Porticoccus</taxon>
    </lineage>
</organism>
<gene>
    <name evidence="2" type="ORF">Q8A57_09495</name>
</gene>
<evidence type="ECO:0008006" key="4">
    <source>
        <dbReference type="Google" id="ProtNLM"/>
    </source>
</evidence>
<dbReference type="RefSeq" id="WP_305170865.1">
    <property type="nucleotide sequence ID" value="NZ_JAUUUU010000005.1"/>
</dbReference>
<proteinExistence type="predicted"/>
<evidence type="ECO:0000313" key="2">
    <source>
        <dbReference type="EMBL" id="MDP1521201.1"/>
    </source>
</evidence>
<feature type="chain" id="PRO_5043420633" description="Lipoprotein" evidence="1">
    <location>
        <begin position="27"/>
        <end position="225"/>
    </location>
</feature>
<keyword evidence="3" id="KW-1185">Reference proteome</keyword>
<protein>
    <recommendedName>
        <fullName evidence="4">Lipoprotein</fullName>
    </recommendedName>
</protein>
<accession>A0AAW8B722</accession>
<dbReference type="AlphaFoldDB" id="A0AAW8B722"/>
<comment type="caution">
    <text evidence="2">The sequence shown here is derived from an EMBL/GenBank/DDBJ whole genome shotgun (WGS) entry which is preliminary data.</text>
</comment>
<evidence type="ECO:0000256" key="1">
    <source>
        <dbReference type="SAM" id="SignalP"/>
    </source>
</evidence>
<reference evidence="2" key="2">
    <citation type="submission" date="2023-08" db="EMBL/GenBank/DDBJ databases">
        <authorList>
            <person name="Luo J."/>
        </authorList>
    </citation>
    <scope>NUCLEOTIDE SEQUENCE</scope>
    <source>
        <strain evidence="2">DSM 25064</strain>
    </source>
</reference>
<evidence type="ECO:0000313" key="3">
    <source>
        <dbReference type="Proteomes" id="UP001178354"/>
    </source>
</evidence>